<accession>A0A848L3S6</accession>
<evidence type="ECO:0000256" key="1">
    <source>
        <dbReference type="SAM" id="MobiDB-lite"/>
    </source>
</evidence>
<comment type="caution">
    <text evidence="2">The sequence shown here is derived from an EMBL/GenBank/DDBJ whole genome shotgun (WGS) entry which is preliminary data.</text>
</comment>
<gene>
    <name evidence="2" type="ORF">HG543_01760</name>
</gene>
<feature type="compositionally biased region" description="Polar residues" evidence="1">
    <location>
        <begin position="178"/>
        <end position="188"/>
    </location>
</feature>
<proteinExistence type="predicted"/>
<name>A0A848L3S6_9BACT</name>
<dbReference type="Proteomes" id="UP000518300">
    <property type="component" value="Unassembled WGS sequence"/>
</dbReference>
<dbReference type="AlphaFoldDB" id="A0A848L3S6"/>
<evidence type="ECO:0000313" key="2">
    <source>
        <dbReference type="EMBL" id="NMO13590.1"/>
    </source>
</evidence>
<dbReference type="RefSeq" id="WP_169342874.1">
    <property type="nucleotide sequence ID" value="NZ_JABBJJ010000005.1"/>
</dbReference>
<feature type="region of interest" description="Disordered" evidence="1">
    <location>
        <begin position="169"/>
        <end position="195"/>
    </location>
</feature>
<dbReference type="EMBL" id="JABBJJ010000005">
    <property type="protein sequence ID" value="NMO13590.1"/>
    <property type="molecule type" value="Genomic_DNA"/>
</dbReference>
<reference evidence="2 3" key="1">
    <citation type="submission" date="2020-04" db="EMBL/GenBank/DDBJ databases">
        <title>Draft genome of Pyxidicoccus fallax type strain.</title>
        <authorList>
            <person name="Whitworth D.E."/>
        </authorList>
    </citation>
    <scope>NUCLEOTIDE SEQUENCE [LARGE SCALE GENOMIC DNA]</scope>
    <source>
        <strain evidence="2 3">DSM 14698</strain>
    </source>
</reference>
<protein>
    <submittedName>
        <fullName evidence="2">Uncharacterized protein</fullName>
    </submittedName>
</protein>
<organism evidence="2 3">
    <name type="scientific">Pyxidicoccus fallax</name>
    <dbReference type="NCBI Taxonomy" id="394095"/>
    <lineage>
        <taxon>Bacteria</taxon>
        <taxon>Pseudomonadati</taxon>
        <taxon>Myxococcota</taxon>
        <taxon>Myxococcia</taxon>
        <taxon>Myxococcales</taxon>
        <taxon>Cystobacterineae</taxon>
        <taxon>Myxococcaceae</taxon>
        <taxon>Pyxidicoccus</taxon>
    </lineage>
</organism>
<keyword evidence="3" id="KW-1185">Reference proteome</keyword>
<evidence type="ECO:0000313" key="3">
    <source>
        <dbReference type="Proteomes" id="UP000518300"/>
    </source>
</evidence>
<sequence length="327" mass="34356">MPVPPTPSELVRSLLSADDPVLFDFDEEAVLRVMRGLRPLGFRGIAIAAPAKVGLDRGKLPVIVIGSRTALRDWEFPLEEATLAAVHLETGHALVGAAFAPPAGKVFDPPPPGRPPAPEGTHATAVRTRVDPIDARAVLTLPWRRGTWALTLLWGDQSSNTVVVELDGDGGDEPAPSTVGTTRATPSDPSAWARTPDSPALAGRGVAIAMAASPLGPDSHPLHGTLRVAVSAEQLRTIPESREAGMPAPAASIPVTFLMFKSGWQQPRESVVLVPVYTPAKLAPGNEVEAHFTLDPFAGTKPSLGPGTHHIHCLVGPSVARVQRVVP</sequence>